<evidence type="ECO:0000313" key="3">
    <source>
        <dbReference type="Proteomes" id="UP000835052"/>
    </source>
</evidence>
<dbReference type="EMBL" id="CAJGYM010000090">
    <property type="protein sequence ID" value="CAD6197286.1"/>
    <property type="molecule type" value="Genomic_DNA"/>
</dbReference>
<protein>
    <submittedName>
        <fullName evidence="2">Uncharacterized protein</fullName>
    </submittedName>
</protein>
<evidence type="ECO:0000313" key="2">
    <source>
        <dbReference type="EMBL" id="CAD6197286.1"/>
    </source>
</evidence>
<feature type="region of interest" description="Disordered" evidence="1">
    <location>
        <begin position="75"/>
        <end position="96"/>
    </location>
</feature>
<keyword evidence="3" id="KW-1185">Reference proteome</keyword>
<dbReference type="AlphaFoldDB" id="A0A8S1HKW7"/>
<gene>
    <name evidence="2" type="ORF">CAUJ_LOCUS13195</name>
</gene>
<accession>A0A8S1HKW7</accession>
<comment type="caution">
    <text evidence="2">The sequence shown here is derived from an EMBL/GenBank/DDBJ whole genome shotgun (WGS) entry which is preliminary data.</text>
</comment>
<organism evidence="2 3">
    <name type="scientific">Caenorhabditis auriculariae</name>
    <dbReference type="NCBI Taxonomy" id="2777116"/>
    <lineage>
        <taxon>Eukaryota</taxon>
        <taxon>Metazoa</taxon>
        <taxon>Ecdysozoa</taxon>
        <taxon>Nematoda</taxon>
        <taxon>Chromadorea</taxon>
        <taxon>Rhabditida</taxon>
        <taxon>Rhabditina</taxon>
        <taxon>Rhabditomorpha</taxon>
        <taxon>Rhabditoidea</taxon>
        <taxon>Rhabditidae</taxon>
        <taxon>Peloderinae</taxon>
        <taxon>Caenorhabditis</taxon>
    </lineage>
</organism>
<feature type="compositionally biased region" description="Basic and acidic residues" evidence="1">
    <location>
        <begin position="1"/>
        <end position="14"/>
    </location>
</feature>
<evidence type="ECO:0000256" key="1">
    <source>
        <dbReference type="SAM" id="MobiDB-lite"/>
    </source>
</evidence>
<dbReference type="Proteomes" id="UP000835052">
    <property type="component" value="Unassembled WGS sequence"/>
</dbReference>
<feature type="region of interest" description="Disordered" evidence="1">
    <location>
        <begin position="1"/>
        <end position="54"/>
    </location>
</feature>
<sequence>MNYAQKDEAKDRKTMLSTLSTTRGRRPDAFGKNLTTPTSRPASGGKRTVSAPHQQKSNIVDYPVIWRLDPESFLRNDGNAPGRMSTPGLKSRWTKKPTEEESHELWLWFFETYVF</sequence>
<name>A0A8S1HKW7_9PELO</name>
<reference evidence="2" key="1">
    <citation type="submission" date="2020-10" db="EMBL/GenBank/DDBJ databases">
        <authorList>
            <person name="Kikuchi T."/>
        </authorList>
    </citation>
    <scope>NUCLEOTIDE SEQUENCE</scope>
    <source>
        <strain evidence="2">NKZ352</strain>
    </source>
</reference>
<proteinExistence type="predicted"/>